<dbReference type="Proteomes" id="UP001295684">
    <property type="component" value="Unassembled WGS sequence"/>
</dbReference>
<feature type="signal peptide" evidence="3">
    <location>
        <begin position="1"/>
        <end position="17"/>
    </location>
</feature>
<evidence type="ECO:0000256" key="3">
    <source>
        <dbReference type="SAM" id="SignalP"/>
    </source>
</evidence>
<dbReference type="PANTHER" id="PTHR37406">
    <property type="entry name" value="T4-TYPE LYSOZYME 1-RELATED"/>
    <property type="match status" value="1"/>
</dbReference>
<organism evidence="4 5">
    <name type="scientific">Euplotes crassus</name>
    <dbReference type="NCBI Taxonomy" id="5936"/>
    <lineage>
        <taxon>Eukaryota</taxon>
        <taxon>Sar</taxon>
        <taxon>Alveolata</taxon>
        <taxon>Ciliophora</taxon>
        <taxon>Intramacronucleata</taxon>
        <taxon>Spirotrichea</taxon>
        <taxon>Hypotrichia</taxon>
        <taxon>Euplotida</taxon>
        <taxon>Euplotidae</taxon>
        <taxon>Moneuplotes</taxon>
    </lineage>
</organism>
<evidence type="ECO:0000313" key="5">
    <source>
        <dbReference type="Proteomes" id="UP001295684"/>
    </source>
</evidence>
<reference evidence="4" key="1">
    <citation type="submission" date="2023-07" db="EMBL/GenBank/DDBJ databases">
        <authorList>
            <consortium name="AG Swart"/>
            <person name="Singh M."/>
            <person name="Singh A."/>
            <person name="Seah K."/>
            <person name="Emmerich C."/>
        </authorList>
    </citation>
    <scope>NUCLEOTIDE SEQUENCE</scope>
    <source>
        <strain evidence="4">DP1</strain>
    </source>
</reference>
<dbReference type="GO" id="GO:0031640">
    <property type="term" value="P:killing of cells of another organism"/>
    <property type="evidence" value="ECO:0007669"/>
    <property type="project" value="UniProtKB-KW"/>
</dbReference>
<dbReference type="InterPro" id="IPR023347">
    <property type="entry name" value="Lysozyme_dom_sf"/>
</dbReference>
<keyword evidence="3" id="KW-0732">Signal</keyword>
<dbReference type="InterPro" id="IPR001165">
    <property type="entry name" value="T4-type_lysozyme"/>
</dbReference>
<accession>A0AAD1XWT8</accession>
<evidence type="ECO:0000256" key="1">
    <source>
        <dbReference type="ARBA" id="ARBA00022529"/>
    </source>
</evidence>
<keyword evidence="1" id="KW-0929">Antimicrobial</keyword>
<keyword evidence="5" id="KW-1185">Reference proteome</keyword>
<dbReference type="Gene3D" id="1.10.530.40">
    <property type="match status" value="1"/>
</dbReference>
<proteinExistence type="predicted"/>
<comment type="caution">
    <text evidence="4">The sequence shown here is derived from an EMBL/GenBank/DDBJ whole genome shotgun (WGS) entry which is preliminary data.</text>
</comment>
<evidence type="ECO:0000256" key="2">
    <source>
        <dbReference type="ARBA" id="ARBA00022638"/>
    </source>
</evidence>
<evidence type="ECO:0008006" key="6">
    <source>
        <dbReference type="Google" id="ProtNLM"/>
    </source>
</evidence>
<sequence length="192" mass="21239">MEKTAIAILIIGAALLAYQPTIDYLSEKFPETLGNCRCDSVRDMVAWAEGNRLCMYRDSLGIPTIGIGFNLQRGDARKLITNVGANFDRVLSGADCLTQVQVNNLFNNDLVWARRGAQNCISGFAGLHNCVQNVVIDMTFNMGERALCGWPIFAGQLSRRENVAAANNMKSTRWCGQVGRRCTRNTDLVRNC</sequence>
<dbReference type="PRINTS" id="PR00684">
    <property type="entry name" value="T4LYSOZYME"/>
</dbReference>
<dbReference type="AlphaFoldDB" id="A0AAD1XWT8"/>
<protein>
    <recommendedName>
        <fullName evidence="6">Lysozyme</fullName>
    </recommendedName>
</protein>
<keyword evidence="2" id="KW-0081">Bacteriolytic enzyme</keyword>
<feature type="chain" id="PRO_5041965625" description="Lysozyme" evidence="3">
    <location>
        <begin position="18"/>
        <end position="192"/>
    </location>
</feature>
<dbReference type="GO" id="GO:0042742">
    <property type="term" value="P:defense response to bacterium"/>
    <property type="evidence" value="ECO:0007669"/>
    <property type="project" value="UniProtKB-KW"/>
</dbReference>
<gene>
    <name evidence="4" type="ORF">ECRASSUSDP1_LOCUS22366</name>
</gene>
<dbReference type="InterPro" id="IPR023346">
    <property type="entry name" value="Lysozyme-like_dom_sf"/>
</dbReference>
<dbReference type="Pfam" id="PF00959">
    <property type="entry name" value="Phage_lysozyme"/>
    <property type="match status" value="1"/>
</dbReference>
<dbReference type="InterPro" id="IPR002196">
    <property type="entry name" value="Glyco_hydro_24"/>
</dbReference>
<name>A0AAD1XWT8_EUPCR</name>
<dbReference type="EMBL" id="CAMPGE010022932">
    <property type="protein sequence ID" value="CAI2380923.1"/>
    <property type="molecule type" value="Genomic_DNA"/>
</dbReference>
<dbReference type="GO" id="GO:0003796">
    <property type="term" value="F:lysozyme activity"/>
    <property type="evidence" value="ECO:0007669"/>
    <property type="project" value="InterPro"/>
</dbReference>
<dbReference type="GO" id="GO:0009253">
    <property type="term" value="P:peptidoglycan catabolic process"/>
    <property type="evidence" value="ECO:0007669"/>
    <property type="project" value="InterPro"/>
</dbReference>
<dbReference type="SUPFAM" id="SSF53955">
    <property type="entry name" value="Lysozyme-like"/>
    <property type="match status" value="1"/>
</dbReference>
<dbReference type="PANTHER" id="PTHR37406:SF1">
    <property type="entry name" value="T4-TYPE LYSOZYME 1-RELATED"/>
    <property type="match status" value="1"/>
</dbReference>
<dbReference type="InterPro" id="IPR052619">
    <property type="entry name" value="Phage_lysozyme-like"/>
</dbReference>
<dbReference type="GO" id="GO:0016998">
    <property type="term" value="P:cell wall macromolecule catabolic process"/>
    <property type="evidence" value="ECO:0007669"/>
    <property type="project" value="InterPro"/>
</dbReference>
<evidence type="ECO:0000313" key="4">
    <source>
        <dbReference type="EMBL" id="CAI2380923.1"/>
    </source>
</evidence>